<dbReference type="Proteomes" id="UP000192342">
    <property type="component" value="Unassembled WGS sequence"/>
</dbReference>
<dbReference type="PROSITE" id="PS01068">
    <property type="entry name" value="OMPA_1"/>
    <property type="match status" value="1"/>
</dbReference>
<evidence type="ECO:0000256" key="6">
    <source>
        <dbReference type="ARBA" id="ARBA00023237"/>
    </source>
</evidence>
<comment type="caution">
    <text evidence="14">The sequence shown here is derived from an EMBL/GenBank/DDBJ whole genome shotgun (WGS) entry which is preliminary data.</text>
</comment>
<evidence type="ECO:0000256" key="10">
    <source>
        <dbReference type="PROSITE-ProRule" id="PRU00473"/>
    </source>
</evidence>
<dbReference type="SUPFAM" id="SSF103088">
    <property type="entry name" value="OmpA-like"/>
    <property type="match status" value="1"/>
</dbReference>
<name>A0A1Y1SBT5_9GAMM</name>
<evidence type="ECO:0000256" key="12">
    <source>
        <dbReference type="SAM" id="SignalP"/>
    </source>
</evidence>
<dbReference type="RefSeq" id="WP_083562180.1">
    <property type="nucleotide sequence ID" value="NZ_AQQV01000003.1"/>
</dbReference>
<evidence type="ECO:0000256" key="3">
    <source>
        <dbReference type="ARBA" id="ARBA00022729"/>
    </source>
</evidence>
<dbReference type="NCBIfam" id="TIGR02802">
    <property type="entry name" value="Pal_lipo"/>
    <property type="match status" value="1"/>
</dbReference>
<dbReference type="PROSITE" id="PS51123">
    <property type="entry name" value="OMPA_2"/>
    <property type="match status" value="1"/>
</dbReference>
<feature type="compositionally biased region" description="Low complexity" evidence="11">
    <location>
        <begin position="38"/>
        <end position="51"/>
    </location>
</feature>
<accession>A0A1Y1SBT5</accession>
<comment type="function">
    <text evidence="9">Part of the Tol-Pal system, which plays a role in outer membrane invagination during cell division and is important for maintaining outer membrane integrity.</text>
</comment>
<evidence type="ECO:0000256" key="4">
    <source>
        <dbReference type="ARBA" id="ARBA00023136"/>
    </source>
</evidence>
<dbReference type="EMBL" id="AQQV01000003">
    <property type="protein sequence ID" value="ORE86097.1"/>
    <property type="molecule type" value="Genomic_DNA"/>
</dbReference>
<evidence type="ECO:0000256" key="8">
    <source>
        <dbReference type="ARBA" id="ARBA00023306"/>
    </source>
</evidence>
<evidence type="ECO:0000256" key="9">
    <source>
        <dbReference type="HAMAP-Rule" id="MF_02204"/>
    </source>
</evidence>
<sequence length="185" mass="20230">MTSNTFALTALAASFALLAGCASTPNETASADNDAMAQNYAAGGPQGQAQADNDLPDPRALSNEQQALLDRTRLLFDFDRAGLRPEHQAIIEAHARHLLANPEVQITLEGHADERGTREYNLALGERRAITVEDALLMQGVPRKQLRTTSLGEEDPVVNGQSERSYQENRRVELKYQNGMHASAY</sequence>
<keyword evidence="8 9" id="KW-0131">Cell cycle</keyword>
<evidence type="ECO:0000313" key="15">
    <source>
        <dbReference type="Proteomes" id="UP000192342"/>
    </source>
</evidence>
<protein>
    <recommendedName>
        <fullName evidence="9">Peptidoglycan-associated protein</fullName>
    </recommendedName>
</protein>
<keyword evidence="15" id="KW-1185">Reference proteome</keyword>
<dbReference type="InterPro" id="IPR006690">
    <property type="entry name" value="OMPA-like_CS"/>
</dbReference>
<dbReference type="PRINTS" id="PR01021">
    <property type="entry name" value="OMPADOMAIN"/>
</dbReference>
<keyword evidence="7" id="KW-0449">Lipoprotein</keyword>
<gene>
    <name evidence="9" type="primary">pal</name>
    <name evidence="14" type="ORF">ATO7_12408</name>
</gene>
<evidence type="ECO:0000259" key="13">
    <source>
        <dbReference type="PROSITE" id="PS51123"/>
    </source>
</evidence>
<comment type="subunit">
    <text evidence="9">The Tol-Pal system is composed of five core proteins: the inner membrane proteins TolA, TolQ and TolR, the periplasmic protein TolB and the outer membrane protein Pal. They form a network linking the inner and outer membranes and the peptidoglycan layer.</text>
</comment>
<dbReference type="GO" id="GO:0009279">
    <property type="term" value="C:cell outer membrane"/>
    <property type="evidence" value="ECO:0007669"/>
    <property type="project" value="UniProtKB-SubCell"/>
</dbReference>
<reference evidence="14 15" key="1">
    <citation type="submission" date="2013-04" db="EMBL/GenBank/DDBJ databases">
        <title>Oceanococcus atlanticus 22II-S10r2 Genome Sequencing.</title>
        <authorList>
            <person name="Lai Q."/>
            <person name="Li G."/>
            <person name="Shao Z."/>
        </authorList>
    </citation>
    <scope>NUCLEOTIDE SEQUENCE [LARGE SCALE GENOMIC DNA]</scope>
    <source>
        <strain evidence="14 15">22II-S10r2</strain>
    </source>
</reference>
<dbReference type="InterPro" id="IPR050330">
    <property type="entry name" value="Bact_OuterMem_StrucFunc"/>
</dbReference>
<dbReference type="Gene3D" id="3.30.1330.60">
    <property type="entry name" value="OmpA-like domain"/>
    <property type="match status" value="1"/>
</dbReference>
<dbReference type="HAMAP" id="MF_02204">
    <property type="entry name" value="Pal"/>
    <property type="match status" value="1"/>
</dbReference>
<dbReference type="GO" id="GO:0051301">
    <property type="term" value="P:cell division"/>
    <property type="evidence" value="ECO:0007669"/>
    <property type="project" value="UniProtKB-UniRule"/>
</dbReference>
<feature type="region of interest" description="Disordered" evidence="11">
    <location>
        <begin position="38"/>
        <end position="59"/>
    </location>
</feature>
<keyword evidence="3 12" id="KW-0732">Signal</keyword>
<dbReference type="OrthoDB" id="9809164at2"/>
<keyword evidence="4 10" id="KW-0472">Membrane</keyword>
<keyword evidence="6" id="KW-0998">Cell outer membrane</keyword>
<dbReference type="PANTHER" id="PTHR30329:SF21">
    <property type="entry name" value="LIPOPROTEIN YIAD-RELATED"/>
    <property type="match status" value="1"/>
</dbReference>
<dbReference type="STRING" id="1317117.ATO7_12408"/>
<evidence type="ECO:0000256" key="2">
    <source>
        <dbReference type="ARBA" id="ARBA00022618"/>
    </source>
</evidence>
<dbReference type="InterPro" id="IPR036737">
    <property type="entry name" value="OmpA-like_sf"/>
</dbReference>
<dbReference type="InterPro" id="IPR039001">
    <property type="entry name" value="Pal"/>
</dbReference>
<evidence type="ECO:0000256" key="5">
    <source>
        <dbReference type="ARBA" id="ARBA00023139"/>
    </source>
</evidence>
<evidence type="ECO:0000256" key="7">
    <source>
        <dbReference type="ARBA" id="ARBA00023288"/>
    </source>
</evidence>
<proteinExistence type="inferred from homology"/>
<dbReference type="PANTHER" id="PTHR30329">
    <property type="entry name" value="STATOR ELEMENT OF FLAGELLAR MOTOR COMPLEX"/>
    <property type="match status" value="1"/>
</dbReference>
<evidence type="ECO:0000256" key="11">
    <source>
        <dbReference type="SAM" id="MobiDB-lite"/>
    </source>
</evidence>
<feature type="domain" description="OmpA-like" evidence="13">
    <location>
        <begin position="63"/>
        <end position="180"/>
    </location>
</feature>
<keyword evidence="5" id="KW-0564">Palmitate</keyword>
<organism evidence="14 15">
    <name type="scientific">Oceanococcus atlanticus</name>
    <dbReference type="NCBI Taxonomy" id="1317117"/>
    <lineage>
        <taxon>Bacteria</taxon>
        <taxon>Pseudomonadati</taxon>
        <taxon>Pseudomonadota</taxon>
        <taxon>Gammaproteobacteria</taxon>
        <taxon>Chromatiales</taxon>
        <taxon>Oceanococcaceae</taxon>
        <taxon>Oceanococcus</taxon>
    </lineage>
</organism>
<comment type="subcellular location">
    <subcellularLocation>
        <location evidence="1">Cell outer membrane</location>
    </subcellularLocation>
</comment>
<dbReference type="CDD" id="cd07185">
    <property type="entry name" value="OmpA_C-like"/>
    <property type="match status" value="1"/>
</dbReference>
<dbReference type="AlphaFoldDB" id="A0A1Y1SBT5"/>
<dbReference type="InterPro" id="IPR006665">
    <property type="entry name" value="OmpA-like"/>
</dbReference>
<feature type="chain" id="PRO_5013163815" description="Peptidoglycan-associated protein" evidence="12">
    <location>
        <begin position="20"/>
        <end position="185"/>
    </location>
</feature>
<dbReference type="Pfam" id="PF00691">
    <property type="entry name" value="OmpA"/>
    <property type="match status" value="1"/>
</dbReference>
<dbReference type="InterPro" id="IPR006664">
    <property type="entry name" value="OMP_bac"/>
</dbReference>
<comment type="similarity">
    <text evidence="9">Belongs to the Pal lipoprotein family.</text>
</comment>
<dbReference type="InterPro" id="IPR014169">
    <property type="entry name" value="Pal_lipo_C"/>
</dbReference>
<keyword evidence="2 9" id="KW-0132">Cell division</keyword>
<evidence type="ECO:0000313" key="14">
    <source>
        <dbReference type="EMBL" id="ORE86097.1"/>
    </source>
</evidence>
<evidence type="ECO:0000256" key="1">
    <source>
        <dbReference type="ARBA" id="ARBA00004442"/>
    </source>
</evidence>
<feature type="signal peptide" evidence="12">
    <location>
        <begin position="1"/>
        <end position="19"/>
    </location>
</feature>